<protein>
    <submittedName>
        <fullName evidence="2">Uncharacterized protein</fullName>
    </submittedName>
</protein>
<feature type="region of interest" description="Disordered" evidence="1">
    <location>
        <begin position="35"/>
        <end position="56"/>
    </location>
</feature>
<proteinExistence type="predicted"/>
<name>A0A4C1XJ07_EUMVA</name>
<evidence type="ECO:0000313" key="2">
    <source>
        <dbReference type="EMBL" id="GBP63896.1"/>
    </source>
</evidence>
<gene>
    <name evidence="2" type="ORF">EVAR_39558_1</name>
</gene>
<comment type="caution">
    <text evidence="2">The sequence shown here is derived from an EMBL/GenBank/DDBJ whole genome shotgun (WGS) entry which is preliminary data.</text>
</comment>
<sequence length="133" mass="14942">MKSRRIRFIGVSRRFCDSAHKTKMSEGPWKVVSETTECTPASPESTPRPSIVSTVKTSDVQNQELDQIRQDTNDSQPLIDSNNLSDLNTFTRGPEVIQHMNTNLSEDSTVSRLSRTAVRHGLYKIKSSMETAD</sequence>
<keyword evidence="3" id="KW-1185">Reference proteome</keyword>
<feature type="region of interest" description="Disordered" evidence="1">
    <location>
        <begin position="68"/>
        <end position="87"/>
    </location>
</feature>
<accession>A0A4C1XJ07</accession>
<reference evidence="2 3" key="1">
    <citation type="journal article" date="2019" name="Commun. Biol.">
        <title>The bagworm genome reveals a unique fibroin gene that provides high tensile strength.</title>
        <authorList>
            <person name="Kono N."/>
            <person name="Nakamura H."/>
            <person name="Ohtoshi R."/>
            <person name="Tomita M."/>
            <person name="Numata K."/>
            <person name="Arakawa K."/>
        </authorList>
    </citation>
    <scope>NUCLEOTIDE SEQUENCE [LARGE SCALE GENOMIC DNA]</scope>
</reference>
<organism evidence="2 3">
    <name type="scientific">Eumeta variegata</name>
    <name type="common">Bagworm moth</name>
    <name type="synonym">Eumeta japonica</name>
    <dbReference type="NCBI Taxonomy" id="151549"/>
    <lineage>
        <taxon>Eukaryota</taxon>
        <taxon>Metazoa</taxon>
        <taxon>Ecdysozoa</taxon>
        <taxon>Arthropoda</taxon>
        <taxon>Hexapoda</taxon>
        <taxon>Insecta</taxon>
        <taxon>Pterygota</taxon>
        <taxon>Neoptera</taxon>
        <taxon>Endopterygota</taxon>
        <taxon>Lepidoptera</taxon>
        <taxon>Glossata</taxon>
        <taxon>Ditrysia</taxon>
        <taxon>Tineoidea</taxon>
        <taxon>Psychidae</taxon>
        <taxon>Oiketicinae</taxon>
        <taxon>Eumeta</taxon>
    </lineage>
</organism>
<dbReference type="AlphaFoldDB" id="A0A4C1XJ07"/>
<dbReference type="OrthoDB" id="6613179at2759"/>
<evidence type="ECO:0000256" key="1">
    <source>
        <dbReference type="SAM" id="MobiDB-lite"/>
    </source>
</evidence>
<dbReference type="Proteomes" id="UP000299102">
    <property type="component" value="Unassembled WGS sequence"/>
</dbReference>
<dbReference type="EMBL" id="BGZK01000882">
    <property type="protein sequence ID" value="GBP63896.1"/>
    <property type="molecule type" value="Genomic_DNA"/>
</dbReference>
<feature type="compositionally biased region" description="Polar residues" evidence="1">
    <location>
        <begin position="73"/>
        <end position="87"/>
    </location>
</feature>
<evidence type="ECO:0000313" key="3">
    <source>
        <dbReference type="Proteomes" id="UP000299102"/>
    </source>
</evidence>